<dbReference type="AlphaFoldDB" id="A0A0L9VRI9"/>
<dbReference type="Gramene" id="KOM57690">
    <property type="protein sequence ID" value="KOM57690"/>
    <property type="gene ID" value="LR48_Vigan11g072300"/>
</dbReference>
<evidence type="ECO:0000313" key="2">
    <source>
        <dbReference type="EMBL" id="KOM57690.1"/>
    </source>
</evidence>
<proteinExistence type="predicted"/>
<gene>
    <name evidence="2" type="ORF">LR48_Vigan11g072300</name>
</gene>
<protein>
    <submittedName>
        <fullName evidence="2">Uncharacterized protein</fullName>
    </submittedName>
</protein>
<evidence type="ECO:0000256" key="1">
    <source>
        <dbReference type="SAM" id="MobiDB-lite"/>
    </source>
</evidence>
<dbReference type="EMBL" id="CM003381">
    <property type="protein sequence ID" value="KOM57690.1"/>
    <property type="molecule type" value="Genomic_DNA"/>
</dbReference>
<accession>A0A0L9VRI9</accession>
<feature type="compositionally biased region" description="Polar residues" evidence="1">
    <location>
        <begin position="11"/>
        <end position="21"/>
    </location>
</feature>
<feature type="compositionally biased region" description="Basic and acidic residues" evidence="1">
    <location>
        <begin position="1"/>
        <end position="10"/>
    </location>
</feature>
<evidence type="ECO:0000313" key="3">
    <source>
        <dbReference type="Proteomes" id="UP000053144"/>
    </source>
</evidence>
<name>A0A0L9VRI9_PHAAN</name>
<sequence>MQKSQPEYRKVNQSTRVQKSQPKIRKSSAERQFCAAERQLTVDKIRKFVLGVHDHQEKKDKEGRRACLGAPLRALITILQVSCSPSSVHEVVKNIKENGVIEIEAPYSRRHLLMDVGQHLLRDARRTQMTASTDGCCYDENDE</sequence>
<organism evidence="2 3">
    <name type="scientific">Phaseolus angularis</name>
    <name type="common">Azuki bean</name>
    <name type="synonym">Vigna angularis</name>
    <dbReference type="NCBI Taxonomy" id="3914"/>
    <lineage>
        <taxon>Eukaryota</taxon>
        <taxon>Viridiplantae</taxon>
        <taxon>Streptophyta</taxon>
        <taxon>Embryophyta</taxon>
        <taxon>Tracheophyta</taxon>
        <taxon>Spermatophyta</taxon>
        <taxon>Magnoliopsida</taxon>
        <taxon>eudicotyledons</taxon>
        <taxon>Gunneridae</taxon>
        <taxon>Pentapetalae</taxon>
        <taxon>rosids</taxon>
        <taxon>fabids</taxon>
        <taxon>Fabales</taxon>
        <taxon>Fabaceae</taxon>
        <taxon>Papilionoideae</taxon>
        <taxon>50 kb inversion clade</taxon>
        <taxon>NPAAA clade</taxon>
        <taxon>indigoferoid/millettioid clade</taxon>
        <taxon>Phaseoleae</taxon>
        <taxon>Vigna</taxon>
    </lineage>
</organism>
<dbReference type="Proteomes" id="UP000053144">
    <property type="component" value="Chromosome 11"/>
</dbReference>
<feature type="region of interest" description="Disordered" evidence="1">
    <location>
        <begin position="1"/>
        <end position="30"/>
    </location>
</feature>
<reference evidence="3" key="1">
    <citation type="journal article" date="2015" name="Proc. Natl. Acad. Sci. U.S.A.">
        <title>Genome sequencing of adzuki bean (Vigna angularis) provides insight into high starch and low fat accumulation and domestication.</title>
        <authorList>
            <person name="Yang K."/>
            <person name="Tian Z."/>
            <person name="Chen C."/>
            <person name="Luo L."/>
            <person name="Zhao B."/>
            <person name="Wang Z."/>
            <person name="Yu L."/>
            <person name="Li Y."/>
            <person name="Sun Y."/>
            <person name="Li W."/>
            <person name="Chen Y."/>
            <person name="Li Y."/>
            <person name="Zhang Y."/>
            <person name="Ai D."/>
            <person name="Zhao J."/>
            <person name="Shang C."/>
            <person name="Ma Y."/>
            <person name="Wu B."/>
            <person name="Wang M."/>
            <person name="Gao L."/>
            <person name="Sun D."/>
            <person name="Zhang P."/>
            <person name="Guo F."/>
            <person name="Wang W."/>
            <person name="Li Y."/>
            <person name="Wang J."/>
            <person name="Varshney R.K."/>
            <person name="Wang J."/>
            <person name="Ling H.Q."/>
            <person name="Wan P."/>
        </authorList>
    </citation>
    <scope>NUCLEOTIDE SEQUENCE</scope>
    <source>
        <strain evidence="3">cv. Jingnong 6</strain>
    </source>
</reference>